<reference evidence="9" key="2">
    <citation type="journal article" date="2007" name="Science">
        <title>Draft genome sequence of the sexually transmitted pathogen Trichomonas vaginalis.</title>
        <authorList>
            <person name="Carlton J.M."/>
            <person name="Hirt R.P."/>
            <person name="Silva J.C."/>
            <person name="Delcher A.L."/>
            <person name="Schatz M."/>
            <person name="Zhao Q."/>
            <person name="Wortman J.R."/>
            <person name="Bidwell S.L."/>
            <person name="Alsmark U.C.M."/>
            <person name="Besteiro S."/>
            <person name="Sicheritz-Ponten T."/>
            <person name="Noel C.J."/>
            <person name="Dacks J.B."/>
            <person name="Foster P.G."/>
            <person name="Simillion C."/>
            <person name="Van de Peer Y."/>
            <person name="Miranda-Saavedra D."/>
            <person name="Barton G.J."/>
            <person name="Westrop G.D."/>
            <person name="Mueller S."/>
            <person name="Dessi D."/>
            <person name="Fiori P.L."/>
            <person name="Ren Q."/>
            <person name="Paulsen I."/>
            <person name="Zhang H."/>
            <person name="Bastida-Corcuera F.D."/>
            <person name="Simoes-Barbosa A."/>
            <person name="Brown M.T."/>
            <person name="Hayes R.D."/>
            <person name="Mukherjee M."/>
            <person name="Okumura C.Y."/>
            <person name="Schneider R."/>
            <person name="Smith A.J."/>
            <person name="Vanacova S."/>
            <person name="Villalvazo M."/>
            <person name="Haas B.J."/>
            <person name="Pertea M."/>
            <person name="Feldblyum T.V."/>
            <person name="Utterback T.R."/>
            <person name="Shu C.L."/>
            <person name="Osoegawa K."/>
            <person name="de Jong P.J."/>
            <person name="Hrdy I."/>
            <person name="Horvathova L."/>
            <person name="Zubacova Z."/>
            <person name="Dolezal P."/>
            <person name="Malik S.B."/>
            <person name="Logsdon J.M. Jr."/>
            <person name="Henze K."/>
            <person name="Gupta A."/>
            <person name="Wang C.C."/>
            <person name="Dunne R.L."/>
            <person name="Upcroft J.A."/>
            <person name="Upcroft P."/>
            <person name="White O."/>
            <person name="Salzberg S.L."/>
            <person name="Tang P."/>
            <person name="Chiu C.-H."/>
            <person name="Lee Y.-S."/>
            <person name="Embley T.M."/>
            <person name="Coombs G.H."/>
            <person name="Mottram J.C."/>
            <person name="Tachezy J."/>
            <person name="Fraser-Liggett C.M."/>
            <person name="Johnson P.J."/>
        </authorList>
    </citation>
    <scope>NUCLEOTIDE SEQUENCE [LARGE SCALE GENOMIC DNA]</scope>
    <source>
        <strain evidence="9">G3</strain>
    </source>
</reference>
<evidence type="ECO:0000313" key="10">
    <source>
        <dbReference type="Proteomes" id="UP000001542"/>
    </source>
</evidence>
<feature type="transmembrane region" description="Helical" evidence="6">
    <location>
        <begin position="398"/>
        <end position="416"/>
    </location>
</feature>
<dbReference type="PANTHER" id="PTHR11827:SF72">
    <property type="entry name" value="GH08340P"/>
    <property type="match status" value="1"/>
</dbReference>
<dbReference type="GO" id="GO:0015377">
    <property type="term" value="F:chloride:monoatomic cation symporter activity"/>
    <property type="evidence" value="ECO:0007669"/>
    <property type="project" value="InterPro"/>
</dbReference>
<sequence>MSLEEQYLDELLPEEEESKDQEVSEVSVSTSTPPPTFLDPHDFGPATIFYRKNVSRPQISDIREVTKKPIVSKQELSTPVVQKMSTFLGVFLPIIVFLMGMTYWNRAGKLVGDCGVVYSLAIIWVSSIISVILISSLTAMATNGEITGGGIHYVISRTIGPELGRCFTIFLDMSTCLSAGAAIIGLAETIVDMYEPKYFTKTQRNDIRVIGFIILIAAVFLCRFVVYSLRITATSHLIGFLCFLIGCFVKKPGSIEGFNGASIANFKNNSLSTMTLHKFMGHIYATMPGFTALTGCFANAHRLEKPPKMIKKGLWSAYLLSMLVWHITIIVLGFVGDRDFLKSGIVSPIIQFNVSKWIGFITIVVFCVHRSVANVGYEKSLLTNLAKDELIPKLEFNYDLWIPLIITAIFVGIGNLDFAANINTILFLTMSFVINSSVFVASNSHIPGWRPKTKFWHPYISLLGLFLTLFLQFMISWQSSIINWVIFLSLLFYSIYKGSDKNWGSVLQAQAFYRAYTHCLKTQRIKNNPKLFRINLLTVVKEDEKFEWCALGFIKLLIGNDGFCIVNQVLSEDKGLKYAIDRRNNLQQFYADKHQIFYDITIAKGPVDALYKLMLLSGLGAFRPNTIFIDMDVRSSDEIYFMTNEVLEAHFNLIMATRPYYIIRDSEYIDVYWLFDDGGLTLLVSYIVSKSLNKRLRLITIVYSNNGDTYAKAEERSRHLLDRFRIEAEIITVELNEKKYPPSFKTRSYWNGLTKNMQYDQKHKIFLVFSDLINMQSSDAALIICTLFVPSRQMTSKLYKKVLKLISHVKPAFIFVRGNGDNVLSWKV</sequence>
<dbReference type="SMR" id="A2G839"/>
<feature type="transmembrane region" description="Helical" evidence="6">
    <location>
        <begin position="84"/>
        <end position="104"/>
    </location>
</feature>
<dbReference type="FunFam" id="1.20.1740.10:FF:000091">
    <property type="entry name" value="Amino acid permease family protein"/>
    <property type="match status" value="1"/>
</dbReference>
<keyword evidence="10" id="KW-1185">Reference proteome</keyword>
<name>A2G839_TRIV3</name>
<evidence type="ECO:0000256" key="3">
    <source>
        <dbReference type="ARBA" id="ARBA00022989"/>
    </source>
</evidence>
<keyword evidence="4 6" id="KW-0472">Membrane</keyword>
<dbReference type="InParanoid" id="A2G839"/>
<evidence type="ECO:0000256" key="5">
    <source>
        <dbReference type="SAM" id="MobiDB-lite"/>
    </source>
</evidence>
<feature type="transmembrane region" description="Helical" evidence="6">
    <location>
        <begin position="315"/>
        <end position="336"/>
    </location>
</feature>
<feature type="region of interest" description="Disordered" evidence="5">
    <location>
        <begin position="1"/>
        <end position="36"/>
    </location>
</feature>
<evidence type="ECO:0000259" key="8">
    <source>
        <dbReference type="Pfam" id="PF03522"/>
    </source>
</evidence>
<feature type="transmembrane region" description="Helical" evidence="6">
    <location>
        <begin position="356"/>
        <end position="377"/>
    </location>
</feature>
<dbReference type="eggNOG" id="KOG2083">
    <property type="taxonomic scope" value="Eukaryota"/>
</dbReference>
<keyword evidence="2 6" id="KW-0812">Transmembrane</keyword>
<accession>A2G839</accession>
<dbReference type="GO" id="GO:0016020">
    <property type="term" value="C:membrane"/>
    <property type="evidence" value="ECO:0007669"/>
    <property type="project" value="UniProtKB-SubCell"/>
</dbReference>
<comment type="subcellular location">
    <subcellularLocation>
        <location evidence="1">Membrane</location>
        <topology evidence="1">Multi-pass membrane protein</topology>
    </subcellularLocation>
</comment>
<dbReference type="PANTHER" id="PTHR11827">
    <property type="entry name" value="SOLUTE CARRIER FAMILY 12, CATION COTRANSPORTERS"/>
    <property type="match status" value="1"/>
</dbReference>
<feature type="domain" description="Amino acid permease/ SLC12A" evidence="7">
    <location>
        <begin position="97"/>
        <end position="513"/>
    </location>
</feature>
<evidence type="ECO:0000256" key="1">
    <source>
        <dbReference type="ARBA" id="ARBA00004141"/>
    </source>
</evidence>
<feature type="compositionally biased region" description="Acidic residues" evidence="5">
    <location>
        <begin position="1"/>
        <end position="19"/>
    </location>
</feature>
<evidence type="ECO:0000256" key="6">
    <source>
        <dbReference type="SAM" id="Phobius"/>
    </source>
</evidence>
<organism evidence="9 10">
    <name type="scientific">Trichomonas vaginalis (strain ATCC PRA-98 / G3)</name>
    <dbReference type="NCBI Taxonomy" id="412133"/>
    <lineage>
        <taxon>Eukaryota</taxon>
        <taxon>Metamonada</taxon>
        <taxon>Parabasalia</taxon>
        <taxon>Trichomonadida</taxon>
        <taxon>Trichomonadidae</taxon>
        <taxon>Trichomonas</taxon>
    </lineage>
</organism>
<evidence type="ECO:0000259" key="7">
    <source>
        <dbReference type="Pfam" id="PF00324"/>
    </source>
</evidence>
<evidence type="ECO:0000313" key="9">
    <source>
        <dbReference type="EMBL" id="EAX86676.1"/>
    </source>
</evidence>
<dbReference type="AlphaFoldDB" id="A2G839"/>
<dbReference type="InterPro" id="IPR004842">
    <property type="entry name" value="SLC12A_fam"/>
</dbReference>
<dbReference type="STRING" id="5722.A2G839"/>
<reference evidence="9" key="1">
    <citation type="submission" date="2006-10" db="EMBL/GenBank/DDBJ databases">
        <authorList>
            <person name="Amadeo P."/>
            <person name="Zhao Q."/>
            <person name="Wortman J."/>
            <person name="Fraser-Liggett C."/>
            <person name="Carlton J."/>
        </authorList>
    </citation>
    <scope>NUCLEOTIDE SEQUENCE</scope>
    <source>
        <strain evidence="9">G3</strain>
    </source>
</reference>
<dbReference type="InterPro" id="IPR018491">
    <property type="entry name" value="SLC12_C"/>
</dbReference>
<feature type="transmembrane region" description="Helical" evidence="6">
    <location>
        <begin position="207"/>
        <end position="227"/>
    </location>
</feature>
<dbReference type="Pfam" id="PF00324">
    <property type="entry name" value="AA_permease"/>
    <property type="match status" value="1"/>
</dbReference>
<dbReference type="Pfam" id="PF03522">
    <property type="entry name" value="SLC12"/>
    <property type="match status" value="1"/>
</dbReference>
<keyword evidence="3 6" id="KW-1133">Transmembrane helix</keyword>
<feature type="transmembrane region" description="Helical" evidence="6">
    <location>
        <begin position="116"/>
        <end position="137"/>
    </location>
</feature>
<feature type="transmembrane region" description="Helical" evidence="6">
    <location>
        <begin position="455"/>
        <end position="475"/>
    </location>
</feature>
<dbReference type="RefSeq" id="XP_001299606.1">
    <property type="nucleotide sequence ID" value="XM_001299605.1"/>
</dbReference>
<dbReference type="InterPro" id="IPR004841">
    <property type="entry name" value="AA-permease/SLC12A_dom"/>
</dbReference>
<dbReference type="VEuPathDB" id="TrichDB:TVAG_428430"/>
<dbReference type="VEuPathDB" id="TrichDB:TVAGG3_0856920"/>
<feature type="domain" description="SLC12A transporter C-terminal" evidence="8">
    <location>
        <begin position="665"/>
        <end position="762"/>
    </location>
</feature>
<dbReference type="OrthoDB" id="2020542at2759"/>
<proteinExistence type="predicted"/>
<dbReference type="Gene3D" id="1.20.1740.10">
    <property type="entry name" value="Amino acid/polyamine transporter I"/>
    <property type="match status" value="1"/>
</dbReference>
<gene>
    <name evidence="9" type="ORF">TVAG_428430</name>
</gene>
<evidence type="ECO:0000256" key="4">
    <source>
        <dbReference type="ARBA" id="ARBA00023136"/>
    </source>
</evidence>
<dbReference type="KEGG" id="tva:4744327"/>
<evidence type="ECO:0000256" key="2">
    <source>
        <dbReference type="ARBA" id="ARBA00022692"/>
    </source>
</evidence>
<dbReference type="EMBL" id="DS114594">
    <property type="protein sequence ID" value="EAX86676.1"/>
    <property type="molecule type" value="Genomic_DNA"/>
</dbReference>
<protein>
    <submittedName>
        <fullName evidence="9">Amino acid permease family protein</fullName>
    </submittedName>
</protein>
<feature type="transmembrane region" description="Helical" evidence="6">
    <location>
        <begin position="422"/>
        <end position="443"/>
    </location>
</feature>
<dbReference type="Proteomes" id="UP000001542">
    <property type="component" value="Unassembled WGS sequence"/>
</dbReference>